<reference evidence="1" key="1">
    <citation type="submission" date="2018-12" db="EMBL/GenBank/DDBJ databases">
        <title>Novel natural products biosynthetic potential of the class Ktedonobacteria.</title>
        <authorList>
            <person name="Zheng Y."/>
            <person name="Saitou A."/>
            <person name="Wang C.M."/>
            <person name="Toyoda A."/>
            <person name="Minakuchi Y."/>
            <person name="Sekiguchi Y."/>
            <person name="Ueda K."/>
            <person name="Takano H."/>
            <person name="Sakai Y."/>
            <person name="Yokota A."/>
            <person name="Yabe S."/>
        </authorList>
    </citation>
    <scope>NUCLEOTIDE SEQUENCE</scope>
    <source>
        <strain evidence="1">A3-2</strain>
    </source>
</reference>
<protein>
    <submittedName>
        <fullName evidence="1">Uncharacterized protein</fullName>
    </submittedName>
</protein>
<gene>
    <name evidence="1" type="ORF">KTA_28590</name>
</gene>
<accession>A0A455T4A9</accession>
<dbReference type="PANTHER" id="PTHR43861">
    <property type="entry name" value="TRANS-ACONITATE 2-METHYLTRANSFERASE-RELATED"/>
    <property type="match status" value="1"/>
</dbReference>
<organism evidence="1">
    <name type="scientific">Thermogemmatispora argillosa</name>
    <dbReference type="NCBI Taxonomy" id="2045280"/>
    <lineage>
        <taxon>Bacteria</taxon>
        <taxon>Bacillati</taxon>
        <taxon>Chloroflexota</taxon>
        <taxon>Ktedonobacteria</taxon>
        <taxon>Thermogemmatisporales</taxon>
        <taxon>Thermogemmatisporaceae</taxon>
        <taxon>Thermogemmatispora</taxon>
    </lineage>
</organism>
<sequence>MKGYLRDLFAEAAAEEWHLPRWLGHLYLALLEPPLGKTIRLDLLRAVLRGYSVRGERWLDLGCGIGDLTLRLAACGAQAVGIERDERKVARAIAVASRAGLPNVRFLAADVCRLRELELGLFDGVCCLAVLEHIRDDLALLREIAAVLRPGGLLVLQVPSACRKVLPAAEREDGHVRPGYAVPEMYALLEASGFRVVRDDSRDPLNLMYCWCLCARLLTGAFAGRRLRGPCFAALAPLFLPLIRFSSRCIRRTGSELAFLAVRC</sequence>
<dbReference type="CDD" id="cd02440">
    <property type="entry name" value="AdoMet_MTases"/>
    <property type="match status" value="1"/>
</dbReference>
<dbReference type="Gene3D" id="3.40.50.150">
    <property type="entry name" value="Vaccinia Virus protein VP39"/>
    <property type="match status" value="1"/>
</dbReference>
<dbReference type="Pfam" id="PF13489">
    <property type="entry name" value="Methyltransf_23"/>
    <property type="match status" value="1"/>
</dbReference>
<dbReference type="SUPFAM" id="SSF53335">
    <property type="entry name" value="S-adenosyl-L-methionine-dependent methyltransferases"/>
    <property type="match status" value="1"/>
</dbReference>
<proteinExistence type="predicted"/>
<name>A0A455T4A9_9CHLR</name>
<dbReference type="EMBL" id="AP019377">
    <property type="protein sequence ID" value="BBH94660.1"/>
    <property type="molecule type" value="Genomic_DNA"/>
</dbReference>
<dbReference type="AlphaFoldDB" id="A0A455T4A9"/>
<evidence type="ECO:0000313" key="1">
    <source>
        <dbReference type="EMBL" id="BBH94660.1"/>
    </source>
</evidence>
<dbReference type="InterPro" id="IPR029063">
    <property type="entry name" value="SAM-dependent_MTases_sf"/>
</dbReference>